<dbReference type="Pfam" id="PF24568">
    <property type="entry name" value="CC_PcsB"/>
    <property type="match status" value="1"/>
</dbReference>
<accession>V6IWQ7</accession>
<feature type="compositionally biased region" description="Polar residues" evidence="3">
    <location>
        <begin position="289"/>
        <end position="319"/>
    </location>
</feature>
<feature type="coiled-coil region" evidence="2">
    <location>
        <begin position="191"/>
        <end position="271"/>
    </location>
</feature>
<organism evidence="6 7">
    <name type="scientific">Sporolactobacillus laevolacticus DSM 442</name>
    <dbReference type="NCBI Taxonomy" id="1395513"/>
    <lineage>
        <taxon>Bacteria</taxon>
        <taxon>Bacillati</taxon>
        <taxon>Bacillota</taxon>
        <taxon>Bacilli</taxon>
        <taxon>Bacillales</taxon>
        <taxon>Sporolactobacillaceae</taxon>
        <taxon>Sporolactobacillus</taxon>
    </lineage>
</organism>
<dbReference type="Proteomes" id="UP000018296">
    <property type="component" value="Unassembled WGS sequence"/>
</dbReference>
<comment type="caution">
    <text evidence="6">The sequence shown here is derived from an EMBL/GenBank/DDBJ whole genome shotgun (WGS) entry which is preliminary data.</text>
</comment>
<dbReference type="InterPro" id="IPR011055">
    <property type="entry name" value="Dup_hybrid_motif"/>
</dbReference>
<dbReference type="InterPro" id="IPR057309">
    <property type="entry name" value="PcsB_CC"/>
</dbReference>
<protein>
    <submittedName>
        <fullName evidence="6">Peptidase M23</fullName>
    </submittedName>
</protein>
<dbReference type="InterPro" id="IPR016047">
    <property type="entry name" value="M23ase_b-sheet_dom"/>
</dbReference>
<dbReference type="PATRIC" id="fig|1395513.3.peg.2814"/>
<evidence type="ECO:0000313" key="7">
    <source>
        <dbReference type="Proteomes" id="UP000018296"/>
    </source>
</evidence>
<dbReference type="PANTHER" id="PTHR21666">
    <property type="entry name" value="PEPTIDASE-RELATED"/>
    <property type="match status" value="1"/>
</dbReference>
<dbReference type="SUPFAM" id="SSF51261">
    <property type="entry name" value="Duplicated hybrid motif"/>
    <property type="match status" value="1"/>
</dbReference>
<proteinExistence type="predicted"/>
<reference evidence="6 7" key="1">
    <citation type="journal article" date="2013" name="Genome Announc.">
        <title>Genome Sequence of Sporolactobacillus laevolacticus DSM442, an Efficient Polymer-Grade D-Lactate Producer from Agricultural Waste Cottonseed as a Nitrogen Source.</title>
        <authorList>
            <person name="Wang H."/>
            <person name="Wang L."/>
            <person name="Ju J."/>
            <person name="Yu B."/>
            <person name="Ma Y."/>
        </authorList>
    </citation>
    <scope>NUCLEOTIDE SEQUENCE [LARGE SCALE GENOMIC DNA]</scope>
    <source>
        <strain evidence="6 7">DSM 442</strain>
    </source>
</reference>
<dbReference type="Gene3D" id="2.70.70.10">
    <property type="entry name" value="Glucose Permease (Domain IIA)"/>
    <property type="match status" value="1"/>
</dbReference>
<name>V6IWQ7_9BACL</name>
<dbReference type="EMBL" id="AWTC01000014">
    <property type="protein sequence ID" value="EST11041.1"/>
    <property type="molecule type" value="Genomic_DNA"/>
</dbReference>
<evidence type="ECO:0000256" key="2">
    <source>
        <dbReference type="SAM" id="Coils"/>
    </source>
</evidence>
<dbReference type="Pfam" id="PF01551">
    <property type="entry name" value="Peptidase_M23"/>
    <property type="match status" value="1"/>
</dbReference>
<dbReference type="RefSeq" id="WP_023511006.1">
    <property type="nucleotide sequence ID" value="NZ_AWTC01000014.1"/>
</dbReference>
<evidence type="ECO:0000256" key="3">
    <source>
        <dbReference type="SAM" id="MobiDB-lite"/>
    </source>
</evidence>
<evidence type="ECO:0000259" key="4">
    <source>
        <dbReference type="Pfam" id="PF01551"/>
    </source>
</evidence>
<gene>
    <name evidence="6" type="ORF">P343_13875</name>
</gene>
<dbReference type="GO" id="GO:0004222">
    <property type="term" value="F:metalloendopeptidase activity"/>
    <property type="evidence" value="ECO:0007669"/>
    <property type="project" value="TreeGrafter"/>
</dbReference>
<feature type="compositionally biased region" description="Basic and acidic residues" evidence="3">
    <location>
        <begin position="59"/>
        <end position="73"/>
    </location>
</feature>
<dbReference type="InterPro" id="IPR050570">
    <property type="entry name" value="Cell_wall_metabolism_enzyme"/>
</dbReference>
<dbReference type="PANTHER" id="PTHR21666:SF270">
    <property type="entry name" value="MUREIN HYDROLASE ACTIVATOR ENVC"/>
    <property type="match status" value="1"/>
</dbReference>
<dbReference type="Gene3D" id="6.10.250.3150">
    <property type="match status" value="1"/>
</dbReference>
<dbReference type="OrthoDB" id="9805070at2"/>
<dbReference type="AlphaFoldDB" id="V6IWQ7"/>
<evidence type="ECO:0000313" key="6">
    <source>
        <dbReference type="EMBL" id="EST11041.1"/>
    </source>
</evidence>
<dbReference type="eggNOG" id="COG4942">
    <property type="taxonomic scope" value="Bacteria"/>
</dbReference>
<dbReference type="STRING" id="1395513.P343_13875"/>
<feature type="domain" description="Peptidoglycan hydrolase PcsB coiled-coil" evidence="5">
    <location>
        <begin position="109"/>
        <end position="179"/>
    </location>
</feature>
<sequence>MKAVKMKVVVAACLSCSLILGIGGGKVSAQSQAQLNEKLDTIKQQKQDNNNDLASSKKKLSENHNKQDDVVNNIKDTEKRIASMNGRIDQTQARVRQNQTDMVILKKEISKIDSRIKIRGQLLKGRLRSIYMSGGAVSYLDVIMGSKSFGNFLDRLLALKMITDQDNKIITDQKKDKVAQVTKQKKLQTVLAQTTNDLHNLQTMKTSLDQENAHKQDLLDKLKSQASDIEKTVMSSNEQSEILNAQESVIKQQLADLAASQAKEKARAEAEAKAKADAEKAAAAKTAATTNSSSGQTVSVQNNTQTSAETISSADSQPTNTQASFIMPAAGYISSGFGYRSFDNGFHPGIDIANSTGTPIRAAADGIVFKAYQSASYGNCVMISHSIGGKIYTTVYAHMSSYSVSTGQSVSQGQVIGSMGSTGESTGSHLHFELYIGPWTPPPHNGAVNPLAYIN</sequence>
<evidence type="ECO:0000256" key="1">
    <source>
        <dbReference type="ARBA" id="ARBA00022729"/>
    </source>
</evidence>
<feature type="region of interest" description="Disordered" evidence="3">
    <location>
        <begin position="285"/>
        <end position="319"/>
    </location>
</feature>
<keyword evidence="2" id="KW-0175">Coiled coil</keyword>
<evidence type="ECO:0000259" key="5">
    <source>
        <dbReference type="Pfam" id="PF24568"/>
    </source>
</evidence>
<keyword evidence="7" id="KW-1185">Reference proteome</keyword>
<feature type="region of interest" description="Disordered" evidence="3">
    <location>
        <begin position="44"/>
        <end position="73"/>
    </location>
</feature>
<keyword evidence="1" id="KW-0732">Signal</keyword>
<dbReference type="CDD" id="cd12797">
    <property type="entry name" value="M23_peptidase"/>
    <property type="match status" value="1"/>
</dbReference>
<feature type="domain" description="M23ase beta-sheet core" evidence="4">
    <location>
        <begin position="346"/>
        <end position="436"/>
    </location>
</feature>